<name>A0ABD7QRM0_RAOOR</name>
<feature type="domain" description="DhaK" evidence="1">
    <location>
        <begin position="7"/>
        <end position="330"/>
    </location>
</feature>
<dbReference type="Pfam" id="PF02733">
    <property type="entry name" value="Dak1"/>
    <property type="match status" value="1"/>
</dbReference>
<evidence type="ECO:0000313" key="3">
    <source>
        <dbReference type="Proteomes" id="UP000295263"/>
    </source>
</evidence>
<protein>
    <submittedName>
        <fullName evidence="2">Dihydroxyacetone kinase DhaK subunit</fullName>
    </submittedName>
</protein>
<reference evidence="2 3" key="1">
    <citation type="submission" date="2019-03" db="EMBL/GenBank/DDBJ databases">
        <title>Genomic analyses of the natural microbiome of Caenorhabditis elegans.</title>
        <authorList>
            <person name="Samuel B."/>
        </authorList>
    </citation>
    <scope>NUCLEOTIDE SEQUENCE [LARGE SCALE GENOMIC DNA]</scope>
    <source>
        <strain evidence="2 3">JUb54</strain>
    </source>
</reference>
<dbReference type="Gene3D" id="3.30.1180.20">
    <property type="entry name" value="Dihydroxyacetone kinase, domain 2"/>
    <property type="match status" value="1"/>
</dbReference>
<sequence>MKKFVNTPGEYVAEMLEGIYAAHPRYLKYADNDRHCLVTAQETRPGKVGIVTGGGSGHLPLFLGYVGNNLLDGCAVGDVFQSPSADRILQVTKAVDKGAGVLYLYGNYSGDILNFDMACEMAEMEDIRTLSVRGADDVGSAPAERAATRRGVAGIFFMYKIAGAAAAAGLSLDEVARLAQQAGDCTRTIGIGLSPCIIPEVGHAAFSVAENEMAIGMGIHGEPGISTAALGTADEIIDRILPLLLNELNFNPGDRAAVLLNGLGGTPLDELYILFRRVKQTLDERGITVFHAYQGEYATAMEMTGFSLSLCKLNDELAGYLATSACTPFFSQPELDG</sequence>
<dbReference type="AlphaFoldDB" id="A0ABD7QRM0"/>
<dbReference type="PANTHER" id="PTHR28629">
    <property type="entry name" value="TRIOKINASE/FMN CYCLASE"/>
    <property type="match status" value="1"/>
</dbReference>
<dbReference type="Proteomes" id="UP000295263">
    <property type="component" value="Unassembled WGS sequence"/>
</dbReference>
<dbReference type="EMBL" id="SLYQ01000001">
    <property type="protein sequence ID" value="TCQ77493.1"/>
    <property type="molecule type" value="Genomic_DNA"/>
</dbReference>
<dbReference type="InterPro" id="IPR004006">
    <property type="entry name" value="DhaK_dom"/>
</dbReference>
<dbReference type="PROSITE" id="PS51481">
    <property type="entry name" value="DHAK"/>
    <property type="match status" value="1"/>
</dbReference>
<gene>
    <name evidence="2" type="ORF">EC841_1011315</name>
</gene>
<dbReference type="PANTHER" id="PTHR28629:SF4">
    <property type="entry name" value="TRIOKINASE_FMN CYCLASE"/>
    <property type="match status" value="1"/>
</dbReference>
<dbReference type="RefSeq" id="WP_132511125.1">
    <property type="nucleotide sequence ID" value="NZ_SLYQ01000001.1"/>
</dbReference>
<dbReference type="InterPro" id="IPR050861">
    <property type="entry name" value="Dihydroxyacetone_Kinase"/>
</dbReference>
<proteinExistence type="predicted"/>
<comment type="caution">
    <text evidence="2">The sequence shown here is derived from an EMBL/GenBank/DDBJ whole genome shotgun (WGS) entry which is preliminary data.</text>
</comment>
<dbReference type="SUPFAM" id="SSF82549">
    <property type="entry name" value="DAK1/DegV-like"/>
    <property type="match status" value="1"/>
</dbReference>
<dbReference type="GO" id="GO:0016301">
    <property type="term" value="F:kinase activity"/>
    <property type="evidence" value="ECO:0007669"/>
    <property type="project" value="UniProtKB-KW"/>
</dbReference>
<keyword evidence="2" id="KW-0808">Transferase</keyword>
<evidence type="ECO:0000259" key="1">
    <source>
        <dbReference type="PROSITE" id="PS51481"/>
    </source>
</evidence>
<keyword evidence="2" id="KW-0418">Kinase</keyword>
<dbReference type="Gene3D" id="3.40.50.10440">
    <property type="entry name" value="Dihydroxyacetone kinase, domain 1"/>
    <property type="match status" value="1"/>
</dbReference>
<evidence type="ECO:0000313" key="2">
    <source>
        <dbReference type="EMBL" id="TCQ77493.1"/>
    </source>
</evidence>
<dbReference type="FunFam" id="3.40.50.10440:FF:000001">
    <property type="entry name" value="Dihydroxyacetone kinase, DhaK subunit"/>
    <property type="match status" value="1"/>
</dbReference>
<accession>A0ABD7QRM0</accession>
<organism evidence="2 3">
    <name type="scientific">Raoultella ornithinolytica</name>
    <name type="common">Klebsiella ornithinolytica</name>
    <dbReference type="NCBI Taxonomy" id="54291"/>
    <lineage>
        <taxon>Bacteria</taxon>
        <taxon>Pseudomonadati</taxon>
        <taxon>Pseudomonadota</taxon>
        <taxon>Gammaproteobacteria</taxon>
        <taxon>Enterobacterales</taxon>
        <taxon>Enterobacteriaceae</taxon>
        <taxon>Klebsiella/Raoultella group</taxon>
        <taxon>Raoultella</taxon>
    </lineage>
</organism>
<dbReference type="GO" id="GO:0016773">
    <property type="term" value="F:phosphotransferase activity, alcohol group as acceptor"/>
    <property type="evidence" value="ECO:0007669"/>
    <property type="project" value="UniProtKB-ARBA"/>
</dbReference>